<keyword evidence="2" id="KW-1185">Reference proteome</keyword>
<name>A0A3P5XAP0_9MICC</name>
<dbReference type="Proteomes" id="UP000280861">
    <property type="component" value="Unassembled WGS sequence"/>
</dbReference>
<gene>
    <name evidence="1" type="ORF">PSET11_01574</name>
</gene>
<evidence type="ECO:0008006" key="3">
    <source>
        <dbReference type="Google" id="ProtNLM"/>
    </source>
</evidence>
<dbReference type="Pfam" id="PF14175">
    <property type="entry name" value="YaaC"/>
    <property type="match status" value="1"/>
</dbReference>
<proteinExistence type="predicted"/>
<organism evidence="1 2">
    <name type="scientific">Arthrobacter ulcerisalmonis</name>
    <dbReference type="NCBI Taxonomy" id="2483813"/>
    <lineage>
        <taxon>Bacteria</taxon>
        <taxon>Bacillati</taxon>
        <taxon>Actinomycetota</taxon>
        <taxon>Actinomycetes</taxon>
        <taxon>Micrococcales</taxon>
        <taxon>Micrococcaceae</taxon>
        <taxon>Arthrobacter</taxon>
    </lineage>
</organism>
<dbReference type="EMBL" id="UXAU01000021">
    <property type="protein sequence ID" value="VDC25489.1"/>
    <property type="molecule type" value="Genomic_DNA"/>
</dbReference>
<dbReference type="InterPro" id="IPR026988">
    <property type="entry name" value="YaaC-like"/>
</dbReference>
<evidence type="ECO:0000313" key="2">
    <source>
        <dbReference type="Proteomes" id="UP000280861"/>
    </source>
</evidence>
<evidence type="ECO:0000313" key="1">
    <source>
        <dbReference type="EMBL" id="VDC25489.1"/>
    </source>
</evidence>
<dbReference type="AlphaFoldDB" id="A0A3P5XAP0"/>
<accession>A0A3P5XAP0</accession>
<dbReference type="RefSeq" id="WP_124091522.1">
    <property type="nucleotide sequence ID" value="NZ_CBCRYA010000012.1"/>
</dbReference>
<reference evidence="1 2" key="1">
    <citation type="submission" date="2018-11" db="EMBL/GenBank/DDBJ databases">
        <authorList>
            <person name="Criscuolo A."/>
        </authorList>
    </citation>
    <scope>NUCLEOTIDE SEQUENCE [LARGE SCALE GENOMIC DNA]</scope>
    <source>
        <strain evidence="1">AT11b</strain>
    </source>
</reference>
<sequence length="326" mass="36381">MPRRYFEIESDSPEESWRRIRALRSGAPTGMPSSRRMLFTSSLEQAQQQFEAAARVGFESRSLNLYYGLSQAGRAIAAALTPPNMGKSPEVSGHGLRIANFQSAKAKSFWEIEVRAEGNDDTSYGRLASLLRSSSLSTPVSLGELWHMVPEVHLDHPIGNFIEPRWVDKPYASSGFAQENTFTLQATDEEMDHDAEKLRELYPDLREARVLRFKGGSYSEDKGIRTDEAVFSHEGRQGPMRILRGSTALMPATRGSLQSLDPLLTWWTLLYALSMITRYKPVLWTEVIDVNRSPLAVPLETLLSKALEAVPAQVYTTLSTNGDAPS</sequence>
<protein>
    <recommendedName>
        <fullName evidence="3">YaaC-like Protein</fullName>
    </recommendedName>
</protein>